<proteinExistence type="predicted"/>
<name>A0ABR7T808_HELCL</name>
<evidence type="ECO:0000313" key="3">
    <source>
        <dbReference type="Proteomes" id="UP000617402"/>
    </source>
</evidence>
<evidence type="ECO:0000313" key="2">
    <source>
        <dbReference type="EMBL" id="MBC9786525.1"/>
    </source>
</evidence>
<keyword evidence="1" id="KW-0472">Membrane</keyword>
<keyword evidence="1" id="KW-1133">Transmembrane helix</keyword>
<protein>
    <recommendedName>
        <fullName evidence="4">Cardiolipin synthase N-terminal domain-containing protein</fullName>
    </recommendedName>
</protein>
<keyword evidence="1" id="KW-0812">Transmembrane</keyword>
<keyword evidence="3" id="KW-1185">Reference proteome</keyword>
<dbReference type="EMBL" id="JACVHF010000043">
    <property type="protein sequence ID" value="MBC9786525.1"/>
    <property type="molecule type" value="Genomic_DNA"/>
</dbReference>
<feature type="transmembrane region" description="Helical" evidence="1">
    <location>
        <begin position="6"/>
        <end position="27"/>
    </location>
</feature>
<feature type="transmembrane region" description="Helical" evidence="1">
    <location>
        <begin position="48"/>
        <end position="68"/>
    </location>
</feature>
<evidence type="ECO:0000256" key="1">
    <source>
        <dbReference type="SAM" id="Phobius"/>
    </source>
</evidence>
<organism evidence="2 3">
    <name type="scientific">Heliobacterium chlorum</name>
    <dbReference type="NCBI Taxonomy" id="2698"/>
    <lineage>
        <taxon>Bacteria</taxon>
        <taxon>Bacillati</taxon>
        <taxon>Bacillota</taxon>
        <taxon>Clostridia</taxon>
        <taxon>Eubacteriales</taxon>
        <taxon>Heliobacteriaceae</taxon>
        <taxon>Heliobacterium</taxon>
    </lineage>
</organism>
<comment type="caution">
    <text evidence="2">The sequence shown here is derived from an EMBL/GenBank/DDBJ whole genome shotgun (WGS) entry which is preliminary data.</text>
</comment>
<evidence type="ECO:0008006" key="4">
    <source>
        <dbReference type="Google" id="ProtNLM"/>
    </source>
</evidence>
<dbReference type="RefSeq" id="WP_188041947.1">
    <property type="nucleotide sequence ID" value="NZ_JACVHF010000043.1"/>
</dbReference>
<dbReference type="Proteomes" id="UP000617402">
    <property type="component" value="Unassembled WGS sequence"/>
</dbReference>
<sequence>MSELALALVVIIYPLFFTFLLVTHISVCSIVYKDAKRLGYSALNISPFLWGSISFILPIFGMVIYWLMNHSSLAKPRD</sequence>
<accession>A0ABR7T808</accession>
<gene>
    <name evidence="2" type="ORF">H1S01_18890</name>
</gene>
<reference evidence="2 3" key="1">
    <citation type="submission" date="2020-07" db="EMBL/GenBank/DDBJ databases">
        <title>Draft whole-genome sequence of Heliobacterium chlorum DSM 3682, type strain.</title>
        <authorList>
            <person name="Kyndt J.A."/>
            <person name="Meyer T.E."/>
            <person name="Imhoff J.F."/>
        </authorList>
    </citation>
    <scope>NUCLEOTIDE SEQUENCE [LARGE SCALE GENOMIC DNA]</scope>
    <source>
        <strain evidence="2 3">DSM 3682</strain>
    </source>
</reference>